<dbReference type="GO" id="GO:0005525">
    <property type="term" value="F:GTP binding"/>
    <property type="evidence" value="ECO:0007669"/>
    <property type="project" value="InterPro"/>
</dbReference>
<dbReference type="AlphaFoldDB" id="A0AAV7KCX6"/>
<dbReference type="Pfam" id="PF00071">
    <property type="entry name" value="Ras"/>
    <property type="match status" value="1"/>
</dbReference>
<name>A0AAV7KCX6_9METZ</name>
<dbReference type="SUPFAM" id="SSF52540">
    <property type="entry name" value="P-loop containing nucleoside triphosphate hydrolases"/>
    <property type="match status" value="1"/>
</dbReference>
<dbReference type="EMBL" id="JAKMXF010000066">
    <property type="protein sequence ID" value="KAI6659286.1"/>
    <property type="molecule type" value="Genomic_DNA"/>
</dbReference>
<evidence type="ECO:0000256" key="1">
    <source>
        <dbReference type="ARBA" id="ARBA00006270"/>
    </source>
</evidence>
<dbReference type="NCBIfam" id="TIGR00231">
    <property type="entry name" value="small_GTP"/>
    <property type="match status" value="1"/>
</dbReference>
<dbReference type="Proteomes" id="UP001165289">
    <property type="component" value="Unassembled WGS sequence"/>
</dbReference>
<dbReference type="InterPro" id="IPR001806">
    <property type="entry name" value="Small_GTPase"/>
</dbReference>
<dbReference type="FunFam" id="3.40.50.300:FF:001447">
    <property type="entry name" value="Ras-related protein Rab-1B"/>
    <property type="match status" value="1"/>
</dbReference>
<dbReference type="GO" id="GO:0003924">
    <property type="term" value="F:GTPase activity"/>
    <property type="evidence" value="ECO:0007669"/>
    <property type="project" value="InterPro"/>
</dbReference>
<evidence type="ECO:0000313" key="3">
    <source>
        <dbReference type="Proteomes" id="UP001165289"/>
    </source>
</evidence>
<protein>
    <submittedName>
        <fullName evidence="2">Ras-related protein rab-2a</fullName>
    </submittedName>
</protein>
<dbReference type="InterPro" id="IPR050209">
    <property type="entry name" value="Rab_GTPases_membrane_traffic"/>
</dbReference>
<keyword evidence="3" id="KW-1185">Reference proteome</keyword>
<dbReference type="PROSITE" id="PS51421">
    <property type="entry name" value="RAS"/>
    <property type="match status" value="1"/>
</dbReference>
<dbReference type="PROSITE" id="PS51419">
    <property type="entry name" value="RAB"/>
    <property type="match status" value="1"/>
</dbReference>
<evidence type="ECO:0000313" key="2">
    <source>
        <dbReference type="EMBL" id="KAI6659286.1"/>
    </source>
</evidence>
<dbReference type="SMART" id="SM00175">
    <property type="entry name" value="RAB"/>
    <property type="match status" value="1"/>
</dbReference>
<comment type="caution">
    <text evidence="2">The sequence shown here is derived from an EMBL/GenBank/DDBJ whole genome shotgun (WGS) entry which is preliminary data.</text>
</comment>
<dbReference type="InterPro" id="IPR027417">
    <property type="entry name" value="P-loop_NTPase"/>
</dbReference>
<accession>A0AAV7KCX6</accession>
<comment type="similarity">
    <text evidence="1">Belongs to the small GTPase superfamily. Rab family.</text>
</comment>
<dbReference type="PRINTS" id="PR00449">
    <property type="entry name" value="RASTRNSFRMNG"/>
</dbReference>
<dbReference type="InterPro" id="IPR005225">
    <property type="entry name" value="Small_GTP-bd"/>
</dbReference>
<dbReference type="CDD" id="cd00154">
    <property type="entry name" value="Rab"/>
    <property type="match status" value="1"/>
</dbReference>
<dbReference type="SMART" id="SM00174">
    <property type="entry name" value="RHO"/>
    <property type="match status" value="1"/>
</dbReference>
<reference evidence="2 3" key="1">
    <citation type="journal article" date="2023" name="BMC Biol.">
        <title>The compact genome of the sponge Oopsacas minuta (Hexactinellida) is lacking key metazoan core genes.</title>
        <authorList>
            <person name="Santini S."/>
            <person name="Schenkelaars Q."/>
            <person name="Jourda C."/>
            <person name="Duchesne M."/>
            <person name="Belahbib H."/>
            <person name="Rocher C."/>
            <person name="Selva M."/>
            <person name="Riesgo A."/>
            <person name="Vervoort M."/>
            <person name="Leys S.P."/>
            <person name="Kodjabachian L."/>
            <person name="Le Bivic A."/>
            <person name="Borchiellini C."/>
            <person name="Claverie J.M."/>
            <person name="Renard E."/>
        </authorList>
    </citation>
    <scope>NUCLEOTIDE SEQUENCE [LARGE SCALE GENOMIC DNA]</scope>
    <source>
        <strain evidence="2">SPO-2</strain>
    </source>
</reference>
<organism evidence="2 3">
    <name type="scientific">Oopsacas minuta</name>
    <dbReference type="NCBI Taxonomy" id="111878"/>
    <lineage>
        <taxon>Eukaryota</taxon>
        <taxon>Metazoa</taxon>
        <taxon>Porifera</taxon>
        <taxon>Hexactinellida</taxon>
        <taxon>Hexasterophora</taxon>
        <taxon>Lyssacinosida</taxon>
        <taxon>Leucopsacidae</taxon>
        <taxon>Oopsacas</taxon>
    </lineage>
</organism>
<dbReference type="PANTHER" id="PTHR47979">
    <property type="entry name" value="DRAB11-RELATED"/>
    <property type="match status" value="1"/>
</dbReference>
<dbReference type="Gene3D" id="3.40.50.300">
    <property type="entry name" value="P-loop containing nucleotide triphosphate hydrolases"/>
    <property type="match status" value="1"/>
</dbReference>
<gene>
    <name evidence="2" type="ORF">LOD99_14957</name>
</gene>
<proteinExistence type="inferred from homology"/>
<sequence length="258" mass="29295">MYSTSKYVTSKMSITRPFRQILNRKRLHSTPSIEPSGSIANEYKDSIHTPISVQLSTPVEIIEYKSQPYKYAYNIILIGDSNVGKSCLKDYYLDREFNSCQPSTLVVDFQTAYAKVDDNNLVVNIWDAAGHSSFKMFASSYYKKCCAILLVFSLTDKRSFESIQNWLMKAKADSPAVVYVLIGNKVDAKDKREVSSADAREYAQFNDLYYYETTCMGGTSVEDMFYNTIQMLYKISTKTKQEGLKKLGIKVGLKAALK</sequence>
<dbReference type="SMART" id="SM00173">
    <property type="entry name" value="RAS"/>
    <property type="match status" value="1"/>
</dbReference>